<proteinExistence type="predicted"/>
<dbReference type="EMBL" id="SMMG02000001">
    <property type="protein sequence ID" value="KAA3487292.1"/>
    <property type="molecule type" value="Genomic_DNA"/>
</dbReference>
<reference evidence="2" key="1">
    <citation type="journal article" date="2019" name="Plant Biotechnol. J.">
        <title>Genome sequencing of the Australian wild diploid species Gossypium australe highlights disease resistance and delayed gland morphogenesis.</title>
        <authorList>
            <person name="Cai Y."/>
            <person name="Cai X."/>
            <person name="Wang Q."/>
            <person name="Wang P."/>
            <person name="Zhang Y."/>
            <person name="Cai C."/>
            <person name="Xu Y."/>
            <person name="Wang K."/>
            <person name="Zhou Z."/>
            <person name="Wang C."/>
            <person name="Geng S."/>
            <person name="Li B."/>
            <person name="Dong Q."/>
            <person name="Hou Y."/>
            <person name="Wang H."/>
            <person name="Ai P."/>
            <person name="Liu Z."/>
            <person name="Yi F."/>
            <person name="Sun M."/>
            <person name="An G."/>
            <person name="Cheng J."/>
            <person name="Zhang Y."/>
            <person name="Shi Q."/>
            <person name="Xie Y."/>
            <person name="Shi X."/>
            <person name="Chang Y."/>
            <person name="Huang F."/>
            <person name="Chen Y."/>
            <person name="Hong S."/>
            <person name="Mi L."/>
            <person name="Sun Q."/>
            <person name="Zhang L."/>
            <person name="Zhou B."/>
            <person name="Peng R."/>
            <person name="Zhang X."/>
            <person name="Liu F."/>
        </authorList>
    </citation>
    <scope>NUCLEOTIDE SEQUENCE [LARGE SCALE GENOMIC DNA]</scope>
    <source>
        <strain evidence="2">cv. PA1801</strain>
    </source>
</reference>
<keyword evidence="1" id="KW-0695">RNA-directed DNA polymerase</keyword>
<name>A0A5B6X2I5_9ROSI</name>
<sequence length="106" mass="12412">MDKEMELIICAIPSLLDHAIRQYTVPLFNELNPRIMRPKIHTPLFELKLVMFQMLQTTGQFSGMPTKDPHLHLRLFMKVSDSFKIANVTKNALRLKLFPYSLRDRA</sequence>
<keyword evidence="2" id="KW-1185">Reference proteome</keyword>
<accession>A0A5B6X2I5</accession>
<dbReference type="Proteomes" id="UP000325315">
    <property type="component" value="Unassembled WGS sequence"/>
</dbReference>
<dbReference type="GO" id="GO:0003964">
    <property type="term" value="F:RNA-directed DNA polymerase activity"/>
    <property type="evidence" value="ECO:0007669"/>
    <property type="project" value="UniProtKB-KW"/>
</dbReference>
<keyword evidence="1" id="KW-0808">Transferase</keyword>
<evidence type="ECO:0000313" key="2">
    <source>
        <dbReference type="Proteomes" id="UP000325315"/>
    </source>
</evidence>
<evidence type="ECO:0000313" key="1">
    <source>
        <dbReference type="EMBL" id="KAA3487292.1"/>
    </source>
</evidence>
<organism evidence="1 2">
    <name type="scientific">Gossypium australe</name>
    <dbReference type="NCBI Taxonomy" id="47621"/>
    <lineage>
        <taxon>Eukaryota</taxon>
        <taxon>Viridiplantae</taxon>
        <taxon>Streptophyta</taxon>
        <taxon>Embryophyta</taxon>
        <taxon>Tracheophyta</taxon>
        <taxon>Spermatophyta</taxon>
        <taxon>Magnoliopsida</taxon>
        <taxon>eudicotyledons</taxon>
        <taxon>Gunneridae</taxon>
        <taxon>Pentapetalae</taxon>
        <taxon>rosids</taxon>
        <taxon>malvids</taxon>
        <taxon>Malvales</taxon>
        <taxon>Malvaceae</taxon>
        <taxon>Malvoideae</taxon>
        <taxon>Gossypium</taxon>
    </lineage>
</organism>
<comment type="caution">
    <text evidence="1">The sequence shown here is derived from an EMBL/GenBank/DDBJ whole genome shotgun (WGS) entry which is preliminary data.</text>
</comment>
<keyword evidence="1" id="KW-0548">Nucleotidyltransferase</keyword>
<dbReference type="AlphaFoldDB" id="A0A5B6X2I5"/>
<gene>
    <name evidence="1" type="ORF">EPI10_031127</name>
</gene>
<dbReference type="OrthoDB" id="1749313at2759"/>
<protein>
    <submittedName>
        <fullName evidence="1">Reverse transcriptase</fullName>
    </submittedName>
</protein>